<gene>
    <name evidence="1" type="ORF">RchiOBHm_Chr2g0129841</name>
</gene>
<name>A0A2P6RUP3_ROSCH</name>
<comment type="caution">
    <text evidence="1">The sequence shown here is derived from an EMBL/GenBank/DDBJ whole genome shotgun (WGS) entry which is preliminary data.</text>
</comment>
<evidence type="ECO:0000313" key="2">
    <source>
        <dbReference type="Proteomes" id="UP000238479"/>
    </source>
</evidence>
<reference evidence="1 2" key="1">
    <citation type="journal article" date="2018" name="Nat. Genet.">
        <title>The Rosa genome provides new insights in the design of modern roses.</title>
        <authorList>
            <person name="Bendahmane M."/>
        </authorList>
    </citation>
    <scope>NUCLEOTIDE SEQUENCE [LARGE SCALE GENOMIC DNA]</scope>
    <source>
        <strain evidence="2">cv. Old Blush</strain>
    </source>
</reference>
<evidence type="ECO:0000313" key="1">
    <source>
        <dbReference type="EMBL" id="PRQ50144.1"/>
    </source>
</evidence>
<dbReference type="AlphaFoldDB" id="A0A2P6RUP3"/>
<proteinExistence type="predicted"/>
<protein>
    <submittedName>
        <fullName evidence="1">Uncharacterized protein</fullName>
    </submittedName>
</protein>
<accession>A0A2P6RUP3</accession>
<keyword evidence="2" id="KW-1185">Reference proteome</keyword>
<dbReference type="Proteomes" id="UP000238479">
    <property type="component" value="Chromosome 2"/>
</dbReference>
<dbReference type="EMBL" id="PDCK01000040">
    <property type="protein sequence ID" value="PRQ50144.1"/>
    <property type="molecule type" value="Genomic_DNA"/>
</dbReference>
<organism evidence="1 2">
    <name type="scientific">Rosa chinensis</name>
    <name type="common">China rose</name>
    <dbReference type="NCBI Taxonomy" id="74649"/>
    <lineage>
        <taxon>Eukaryota</taxon>
        <taxon>Viridiplantae</taxon>
        <taxon>Streptophyta</taxon>
        <taxon>Embryophyta</taxon>
        <taxon>Tracheophyta</taxon>
        <taxon>Spermatophyta</taxon>
        <taxon>Magnoliopsida</taxon>
        <taxon>eudicotyledons</taxon>
        <taxon>Gunneridae</taxon>
        <taxon>Pentapetalae</taxon>
        <taxon>rosids</taxon>
        <taxon>fabids</taxon>
        <taxon>Rosales</taxon>
        <taxon>Rosaceae</taxon>
        <taxon>Rosoideae</taxon>
        <taxon>Rosoideae incertae sedis</taxon>
        <taxon>Rosa</taxon>
    </lineage>
</organism>
<dbReference type="Gramene" id="PRQ50144">
    <property type="protein sequence ID" value="PRQ50144"/>
    <property type="gene ID" value="RchiOBHm_Chr2g0129841"/>
</dbReference>
<sequence length="49" mass="5889">MMEDMIFTAPSSSSSPCLKMQNFATREWRRKMERKWRDKEDEMDEGIGD</sequence>